<dbReference type="Proteomes" id="UP001153069">
    <property type="component" value="Unassembled WGS sequence"/>
</dbReference>
<dbReference type="EMBL" id="CAICTM010003594">
    <property type="protein sequence ID" value="CAB9531484.1"/>
    <property type="molecule type" value="Genomic_DNA"/>
</dbReference>
<dbReference type="OrthoDB" id="56105at2759"/>
<organism evidence="2 3">
    <name type="scientific">Seminavis robusta</name>
    <dbReference type="NCBI Taxonomy" id="568900"/>
    <lineage>
        <taxon>Eukaryota</taxon>
        <taxon>Sar</taxon>
        <taxon>Stramenopiles</taxon>
        <taxon>Ochrophyta</taxon>
        <taxon>Bacillariophyta</taxon>
        <taxon>Bacillariophyceae</taxon>
        <taxon>Bacillariophycidae</taxon>
        <taxon>Naviculales</taxon>
        <taxon>Naviculaceae</taxon>
        <taxon>Seminavis</taxon>
    </lineage>
</organism>
<sequence length="263" mass="29374">MESVVDVLTQGINSLIMYTQQQEQRRQETDNRLAMLLETGASALRGNDNDSNMQDELMALLEQQQNPTQPYMVDDEYLVPPMDFENALEDAGRVNNAEEVAAGALLQVGVRSPTMVQVGGAPTHNGLTEEEIRLGALIGITKPNKAFFLRPKHQTLSELYNEWTGIGSNHQDALGGVEGRETHWKNKWQKHWSKAQTAHFSRTAGVVSGIRAYAKEQNLDPIDACAILQDEYKECKMSVGNMKVWFQNQGLVEKGKSRGRSKT</sequence>
<feature type="domain" description="Transcription activator GCR1-like" evidence="1">
    <location>
        <begin position="149"/>
        <end position="229"/>
    </location>
</feature>
<accession>A0A9N8F480</accession>
<proteinExistence type="predicted"/>
<keyword evidence="3" id="KW-1185">Reference proteome</keyword>
<evidence type="ECO:0000313" key="3">
    <source>
        <dbReference type="Proteomes" id="UP001153069"/>
    </source>
</evidence>
<dbReference type="Pfam" id="PF12550">
    <property type="entry name" value="GCR1_C"/>
    <property type="match status" value="1"/>
</dbReference>
<gene>
    <name evidence="2" type="ORF">SEMRO_3596_G349460.1</name>
</gene>
<dbReference type="AlphaFoldDB" id="A0A9N8F480"/>
<reference evidence="2" key="1">
    <citation type="submission" date="2020-06" db="EMBL/GenBank/DDBJ databases">
        <authorList>
            <consortium name="Plant Systems Biology data submission"/>
        </authorList>
    </citation>
    <scope>NUCLEOTIDE SEQUENCE</scope>
    <source>
        <strain evidence="2">D6</strain>
    </source>
</reference>
<protein>
    <recommendedName>
        <fullName evidence="1">Transcription activator GCR1-like domain-containing protein</fullName>
    </recommendedName>
</protein>
<comment type="caution">
    <text evidence="2">The sequence shown here is derived from an EMBL/GenBank/DDBJ whole genome shotgun (WGS) entry which is preliminary data.</text>
</comment>
<name>A0A9N8F480_9STRA</name>
<evidence type="ECO:0000313" key="2">
    <source>
        <dbReference type="EMBL" id="CAB9531484.1"/>
    </source>
</evidence>
<dbReference type="InterPro" id="IPR022210">
    <property type="entry name" value="TF_GCR1-like"/>
</dbReference>
<evidence type="ECO:0000259" key="1">
    <source>
        <dbReference type="Pfam" id="PF12550"/>
    </source>
</evidence>